<reference evidence="1 2" key="2">
    <citation type="journal article" date="2008" name="Nature">
        <title>The Phaeodactylum genome reveals the evolutionary history of diatom genomes.</title>
        <authorList>
            <person name="Bowler C."/>
            <person name="Allen A.E."/>
            <person name="Badger J.H."/>
            <person name="Grimwood J."/>
            <person name="Jabbari K."/>
            <person name="Kuo A."/>
            <person name="Maheswari U."/>
            <person name="Martens C."/>
            <person name="Maumus F."/>
            <person name="Otillar R.P."/>
            <person name="Rayko E."/>
            <person name="Salamov A."/>
            <person name="Vandepoele K."/>
            <person name="Beszteri B."/>
            <person name="Gruber A."/>
            <person name="Heijde M."/>
            <person name="Katinka M."/>
            <person name="Mock T."/>
            <person name="Valentin K."/>
            <person name="Verret F."/>
            <person name="Berges J.A."/>
            <person name="Brownlee C."/>
            <person name="Cadoret J.P."/>
            <person name="Chiovitti A."/>
            <person name="Choi C.J."/>
            <person name="Coesel S."/>
            <person name="De Martino A."/>
            <person name="Detter J.C."/>
            <person name="Durkin C."/>
            <person name="Falciatore A."/>
            <person name="Fournet J."/>
            <person name="Haruta M."/>
            <person name="Huysman M.J."/>
            <person name="Jenkins B.D."/>
            <person name="Jiroutova K."/>
            <person name="Jorgensen R.E."/>
            <person name="Joubert Y."/>
            <person name="Kaplan A."/>
            <person name="Kroger N."/>
            <person name="Kroth P.G."/>
            <person name="La Roche J."/>
            <person name="Lindquist E."/>
            <person name="Lommer M."/>
            <person name="Martin-Jezequel V."/>
            <person name="Lopez P.J."/>
            <person name="Lucas S."/>
            <person name="Mangogna M."/>
            <person name="McGinnis K."/>
            <person name="Medlin L.K."/>
            <person name="Montsant A."/>
            <person name="Oudot-Le Secq M.P."/>
            <person name="Napoli C."/>
            <person name="Obornik M."/>
            <person name="Parker M.S."/>
            <person name="Petit J.L."/>
            <person name="Porcel B.M."/>
            <person name="Poulsen N."/>
            <person name="Robison M."/>
            <person name="Rychlewski L."/>
            <person name="Rynearson T.A."/>
            <person name="Schmutz J."/>
            <person name="Shapiro H."/>
            <person name="Siaut M."/>
            <person name="Stanley M."/>
            <person name="Sussman M.R."/>
            <person name="Taylor A.R."/>
            <person name="Vardi A."/>
            <person name="von Dassow P."/>
            <person name="Vyverman W."/>
            <person name="Willis A."/>
            <person name="Wyrwicz L.S."/>
            <person name="Rokhsar D.S."/>
            <person name="Weissenbach J."/>
            <person name="Armbrust E.V."/>
            <person name="Green B.R."/>
            <person name="Van de Peer Y."/>
            <person name="Grigoriev I.V."/>
        </authorList>
    </citation>
    <scope>NUCLEOTIDE SEQUENCE [LARGE SCALE GENOMIC DNA]</scope>
    <source>
        <strain evidence="1 2">CCMP1335</strain>
    </source>
</reference>
<dbReference type="Proteomes" id="UP000001449">
    <property type="component" value="Chromosome 9"/>
</dbReference>
<dbReference type="HOGENOM" id="CLU_2008545_0_0_1"/>
<gene>
    <name evidence="1" type="ORF">THAPSDRAFT_8226</name>
</gene>
<name>B8C8R9_THAPS</name>
<accession>B8C8R9</accession>
<organism evidence="1 2">
    <name type="scientific">Thalassiosira pseudonana</name>
    <name type="common">Marine diatom</name>
    <name type="synonym">Cyclotella nana</name>
    <dbReference type="NCBI Taxonomy" id="35128"/>
    <lineage>
        <taxon>Eukaryota</taxon>
        <taxon>Sar</taxon>
        <taxon>Stramenopiles</taxon>
        <taxon>Ochrophyta</taxon>
        <taxon>Bacillariophyta</taxon>
        <taxon>Coscinodiscophyceae</taxon>
        <taxon>Thalassiosirophycidae</taxon>
        <taxon>Thalassiosirales</taxon>
        <taxon>Thalassiosiraceae</taxon>
        <taxon>Thalassiosira</taxon>
    </lineage>
</organism>
<dbReference type="EMBL" id="CM000645">
    <property type="protein sequence ID" value="EED90527.1"/>
    <property type="molecule type" value="Genomic_DNA"/>
</dbReference>
<evidence type="ECO:0000313" key="2">
    <source>
        <dbReference type="Proteomes" id="UP000001449"/>
    </source>
</evidence>
<protein>
    <submittedName>
        <fullName evidence="1">Uncharacterized protein</fullName>
    </submittedName>
</protein>
<dbReference type="InParanoid" id="B8C8R9"/>
<evidence type="ECO:0000313" key="1">
    <source>
        <dbReference type="EMBL" id="EED90527.1"/>
    </source>
</evidence>
<dbReference type="RefSeq" id="XP_002292552.1">
    <property type="nucleotide sequence ID" value="XM_002292516.1"/>
</dbReference>
<reference evidence="1 2" key="1">
    <citation type="journal article" date="2004" name="Science">
        <title>The genome of the diatom Thalassiosira pseudonana: ecology, evolution, and metabolism.</title>
        <authorList>
            <person name="Armbrust E.V."/>
            <person name="Berges J.A."/>
            <person name="Bowler C."/>
            <person name="Green B.R."/>
            <person name="Martinez D."/>
            <person name="Putnam N.H."/>
            <person name="Zhou S."/>
            <person name="Allen A.E."/>
            <person name="Apt K.E."/>
            <person name="Bechner M."/>
            <person name="Brzezinski M.A."/>
            <person name="Chaal B.K."/>
            <person name="Chiovitti A."/>
            <person name="Davis A.K."/>
            <person name="Demarest M.S."/>
            <person name="Detter J.C."/>
            <person name="Glavina T."/>
            <person name="Goodstein D."/>
            <person name="Hadi M.Z."/>
            <person name="Hellsten U."/>
            <person name="Hildebrand M."/>
            <person name="Jenkins B.D."/>
            <person name="Jurka J."/>
            <person name="Kapitonov V.V."/>
            <person name="Kroger N."/>
            <person name="Lau W.W."/>
            <person name="Lane T.W."/>
            <person name="Larimer F.W."/>
            <person name="Lippmeier J.C."/>
            <person name="Lucas S."/>
            <person name="Medina M."/>
            <person name="Montsant A."/>
            <person name="Obornik M."/>
            <person name="Parker M.S."/>
            <person name="Palenik B."/>
            <person name="Pazour G.J."/>
            <person name="Richardson P.M."/>
            <person name="Rynearson T.A."/>
            <person name="Saito M.A."/>
            <person name="Schwartz D.C."/>
            <person name="Thamatrakoln K."/>
            <person name="Valentin K."/>
            <person name="Vardi A."/>
            <person name="Wilkerson F.P."/>
            <person name="Rokhsar D.S."/>
        </authorList>
    </citation>
    <scope>NUCLEOTIDE SEQUENCE [LARGE SCALE GENOMIC DNA]</scope>
    <source>
        <strain evidence="1 2">CCMP1335</strain>
    </source>
</reference>
<keyword evidence="2" id="KW-1185">Reference proteome</keyword>
<dbReference type="GeneID" id="7451017"/>
<dbReference type="KEGG" id="tps:THAPSDRAFT_8226"/>
<sequence>MESSVLHLLEGGGDEGVALTLSLPLNKPLFKLLLSDANEDDFANSGVANAGIESLVDSLQLFFGRANGPQENSGNMKYALTTTYILSVADANKINEDIIVVTNINICNDINVIFGIFLNGLVDS</sequence>
<proteinExistence type="predicted"/>
<dbReference type="AlphaFoldDB" id="B8C8R9"/>
<dbReference type="PaxDb" id="35128-Thaps8226"/>